<name>A0A1G7MPF0_9EURY</name>
<reference evidence="2" key="1">
    <citation type="submission" date="2016-10" db="EMBL/GenBank/DDBJ databases">
        <authorList>
            <person name="Varghese N."/>
            <person name="Submissions S."/>
        </authorList>
    </citation>
    <scope>NUCLEOTIDE SEQUENCE [LARGE SCALE GENOMIC DNA]</scope>
    <source>
        <strain evidence="2">IBRC-M 10760</strain>
    </source>
</reference>
<evidence type="ECO:0000313" key="2">
    <source>
        <dbReference type="Proteomes" id="UP000199076"/>
    </source>
</evidence>
<dbReference type="OrthoDB" id="190881at2157"/>
<organism evidence="1 2">
    <name type="scientific">Halorientalis regularis</name>
    <dbReference type="NCBI Taxonomy" id="660518"/>
    <lineage>
        <taxon>Archaea</taxon>
        <taxon>Methanobacteriati</taxon>
        <taxon>Methanobacteriota</taxon>
        <taxon>Stenosarchaea group</taxon>
        <taxon>Halobacteria</taxon>
        <taxon>Halobacteriales</taxon>
        <taxon>Haloarculaceae</taxon>
        <taxon>Halorientalis</taxon>
    </lineage>
</organism>
<evidence type="ECO:0000313" key="1">
    <source>
        <dbReference type="EMBL" id="SDF63000.1"/>
    </source>
</evidence>
<accession>A0A1G7MPF0</accession>
<protein>
    <submittedName>
        <fullName evidence="1">Uncharacterized protein</fullName>
    </submittedName>
</protein>
<sequence length="46" mass="5393">MTTEEQEDETTPLDDVMGDIQRELALRVAEADRDQHREIYDALEDE</sequence>
<gene>
    <name evidence="1" type="ORF">SAMN05216218_1082</name>
</gene>
<dbReference type="AlphaFoldDB" id="A0A1G7MPF0"/>
<dbReference type="EMBL" id="FNBK01000008">
    <property type="protein sequence ID" value="SDF63000.1"/>
    <property type="molecule type" value="Genomic_DNA"/>
</dbReference>
<dbReference type="Proteomes" id="UP000199076">
    <property type="component" value="Unassembled WGS sequence"/>
</dbReference>
<keyword evidence="2" id="KW-1185">Reference proteome</keyword>
<dbReference type="RefSeq" id="WP_175452855.1">
    <property type="nucleotide sequence ID" value="NZ_FNBK01000008.1"/>
</dbReference>
<proteinExistence type="predicted"/>